<sequence>MNDGIVDLRGRIVGKKEKSAESKGFGEEIGDIASDGLRGNRGYKGKTTPATRTAAVNAVVDDVDEEGMSEEKAQMASSNMQGRVFLKWRRRRKTPWSSSNGGGWVKCRGFLDKEARRKGATGVGLEFRRWRRRTMTVDGIIEVKKSEEMKTVQD</sequence>
<proteinExistence type="predicted"/>
<feature type="compositionally biased region" description="Basic and acidic residues" evidence="1">
    <location>
        <begin position="16"/>
        <end position="26"/>
    </location>
</feature>
<feature type="region of interest" description="Disordered" evidence="1">
    <location>
        <begin position="16"/>
        <end position="49"/>
    </location>
</feature>
<evidence type="ECO:0000313" key="3">
    <source>
        <dbReference type="Proteomes" id="UP001497516"/>
    </source>
</evidence>
<evidence type="ECO:0000313" key="2">
    <source>
        <dbReference type="EMBL" id="CAL1393923.1"/>
    </source>
</evidence>
<dbReference type="Proteomes" id="UP001497516">
    <property type="component" value="Chromosome 6"/>
</dbReference>
<dbReference type="EMBL" id="OZ034819">
    <property type="protein sequence ID" value="CAL1393923.1"/>
    <property type="molecule type" value="Genomic_DNA"/>
</dbReference>
<dbReference type="AlphaFoldDB" id="A0AAV2F814"/>
<evidence type="ECO:0000256" key="1">
    <source>
        <dbReference type="SAM" id="MobiDB-lite"/>
    </source>
</evidence>
<reference evidence="2 3" key="1">
    <citation type="submission" date="2024-04" db="EMBL/GenBank/DDBJ databases">
        <authorList>
            <person name="Fracassetti M."/>
        </authorList>
    </citation>
    <scope>NUCLEOTIDE SEQUENCE [LARGE SCALE GENOMIC DNA]</scope>
</reference>
<name>A0AAV2F814_9ROSI</name>
<organism evidence="2 3">
    <name type="scientific">Linum trigynum</name>
    <dbReference type="NCBI Taxonomy" id="586398"/>
    <lineage>
        <taxon>Eukaryota</taxon>
        <taxon>Viridiplantae</taxon>
        <taxon>Streptophyta</taxon>
        <taxon>Embryophyta</taxon>
        <taxon>Tracheophyta</taxon>
        <taxon>Spermatophyta</taxon>
        <taxon>Magnoliopsida</taxon>
        <taxon>eudicotyledons</taxon>
        <taxon>Gunneridae</taxon>
        <taxon>Pentapetalae</taxon>
        <taxon>rosids</taxon>
        <taxon>fabids</taxon>
        <taxon>Malpighiales</taxon>
        <taxon>Linaceae</taxon>
        <taxon>Linum</taxon>
    </lineage>
</organism>
<accession>A0AAV2F814</accession>
<gene>
    <name evidence="2" type="ORF">LTRI10_LOCUS34458</name>
</gene>
<protein>
    <submittedName>
        <fullName evidence="2">Uncharacterized protein</fullName>
    </submittedName>
</protein>
<keyword evidence="3" id="KW-1185">Reference proteome</keyword>